<feature type="domain" description="NADAR" evidence="1">
    <location>
        <begin position="11"/>
        <end position="155"/>
    </location>
</feature>
<organism evidence="2 3">
    <name type="scientific">Meloidogyne enterolobii</name>
    <name type="common">Root-knot nematode worm</name>
    <name type="synonym">Meloidogyne mayaguensis</name>
    <dbReference type="NCBI Taxonomy" id="390850"/>
    <lineage>
        <taxon>Eukaryota</taxon>
        <taxon>Metazoa</taxon>
        <taxon>Ecdysozoa</taxon>
        <taxon>Nematoda</taxon>
        <taxon>Chromadorea</taxon>
        <taxon>Rhabditida</taxon>
        <taxon>Tylenchina</taxon>
        <taxon>Tylenchomorpha</taxon>
        <taxon>Tylenchoidea</taxon>
        <taxon>Meloidogynidae</taxon>
        <taxon>Meloidogyninae</taxon>
        <taxon>Meloidogyne</taxon>
    </lineage>
</organism>
<evidence type="ECO:0000313" key="2">
    <source>
        <dbReference type="EMBL" id="CAD2173844.1"/>
    </source>
</evidence>
<gene>
    <name evidence="2" type="ORF">MENT_LOCUS25476</name>
</gene>
<dbReference type="AlphaFoldDB" id="A0A6V7VHJ3"/>
<name>A0A6V7VHJ3_MELEN</name>
<sequence>MSAEITPFFTKKYVFSNHYGCHFEIDNISYFCVEQFYMRFKALVFGDFKSVEMIMEAKDAGAIKRIGSKIKDFNHHIWRKLCIIVMVIGNLAKYRQNGNLRKLLFETGDSLLVEASPFDTYWGVGVGLGGVYNRRNWRGLNVLGRILTRIRDNLKSQSKI</sequence>
<proteinExistence type="predicted"/>
<evidence type="ECO:0000259" key="1">
    <source>
        <dbReference type="Pfam" id="PF08719"/>
    </source>
</evidence>
<dbReference type="Gene3D" id="1.10.357.40">
    <property type="entry name" value="YbiA-like"/>
    <property type="match status" value="1"/>
</dbReference>
<dbReference type="OrthoDB" id="206452at2759"/>
<dbReference type="Proteomes" id="UP000580250">
    <property type="component" value="Unassembled WGS sequence"/>
</dbReference>
<comment type="caution">
    <text evidence="2">The sequence shown here is derived from an EMBL/GenBank/DDBJ whole genome shotgun (WGS) entry which is preliminary data.</text>
</comment>
<dbReference type="CDD" id="cd15457">
    <property type="entry name" value="NADAR"/>
    <property type="match status" value="1"/>
</dbReference>
<protein>
    <recommendedName>
        <fullName evidence="1">NADAR domain-containing protein</fullName>
    </recommendedName>
</protein>
<accession>A0A6V7VHJ3</accession>
<dbReference type="EMBL" id="CAJEWN010000224">
    <property type="protein sequence ID" value="CAD2173844.1"/>
    <property type="molecule type" value="Genomic_DNA"/>
</dbReference>
<reference evidence="2 3" key="1">
    <citation type="submission" date="2020-08" db="EMBL/GenBank/DDBJ databases">
        <authorList>
            <person name="Koutsovoulos G."/>
            <person name="Danchin GJ E."/>
        </authorList>
    </citation>
    <scope>NUCLEOTIDE SEQUENCE [LARGE SCALE GENOMIC DNA]</scope>
</reference>
<dbReference type="InterPro" id="IPR037238">
    <property type="entry name" value="YbiA-like_sf"/>
</dbReference>
<dbReference type="SUPFAM" id="SSF143990">
    <property type="entry name" value="YbiA-like"/>
    <property type="match status" value="1"/>
</dbReference>
<dbReference type="InterPro" id="IPR012816">
    <property type="entry name" value="NADAR"/>
</dbReference>
<dbReference type="Pfam" id="PF08719">
    <property type="entry name" value="NADAR"/>
    <property type="match status" value="1"/>
</dbReference>
<evidence type="ECO:0000313" key="3">
    <source>
        <dbReference type="Proteomes" id="UP000580250"/>
    </source>
</evidence>
<dbReference type="NCBIfam" id="TIGR02464">
    <property type="entry name" value="ribofla_fusion"/>
    <property type="match status" value="1"/>
</dbReference>